<evidence type="ECO:0000256" key="6">
    <source>
        <dbReference type="ARBA" id="ARBA00093785"/>
    </source>
</evidence>
<evidence type="ECO:0000256" key="5">
    <source>
        <dbReference type="ARBA" id="ARBA00093765"/>
    </source>
</evidence>
<gene>
    <name evidence="9" type="ORF">GMD78_20810</name>
</gene>
<evidence type="ECO:0000256" key="8">
    <source>
        <dbReference type="SAM" id="Coils"/>
    </source>
</evidence>
<comment type="similarity">
    <text evidence="6">Belongs to the bacillales FliT family.</text>
</comment>
<proteinExistence type="inferred from homology"/>
<keyword evidence="10" id="KW-1185">Reference proteome</keyword>
<evidence type="ECO:0000313" key="10">
    <source>
        <dbReference type="Proteomes" id="UP000469125"/>
    </source>
</evidence>
<sequence length="117" mass="13826">MNRLEEIHEITVRLKGLLDQDINAKNRPAAIEEITQLVEERGNYMKQVSPPFTSEEKRIGEKLVELNEELEAKMQRVFNDLKLEMKQSKKQKKSNHSYINPYHKVQTVDGLFMDRKK</sequence>
<accession>A0A6N8FPD0</accession>
<dbReference type="Proteomes" id="UP000469125">
    <property type="component" value="Unassembled WGS sequence"/>
</dbReference>
<dbReference type="RefSeq" id="WP_155671919.1">
    <property type="nucleotide sequence ID" value="NZ_WOCA01000033.1"/>
</dbReference>
<organism evidence="9 10">
    <name type="scientific">Ornithinibacillus caprae</name>
    <dbReference type="NCBI Taxonomy" id="2678566"/>
    <lineage>
        <taxon>Bacteria</taxon>
        <taxon>Bacillati</taxon>
        <taxon>Bacillota</taxon>
        <taxon>Bacilli</taxon>
        <taxon>Bacillales</taxon>
        <taxon>Bacillaceae</taxon>
        <taxon>Ornithinibacillus</taxon>
    </lineage>
</organism>
<keyword evidence="9" id="KW-0969">Cilium</keyword>
<comment type="subcellular location">
    <subcellularLocation>
        <location evidence="1">Cytoplasm</location>
        <location evidence="1">Cytosol</location>
    </subcellularLocation>
</comment>
<keyword evidence="4" id="KW-0143">Chaperone</keyword>
<dbReference type="Pfam" id="PF05400">
    <property type="entry name" value="FliT"/>
    <property type="match status" value="1"/>
</dbReference>
<reference evidence="9 10" key="1">
    <citation type="submission" date="2019-11" db="EMBL/GenBank/DDBJ databases">
        <authorList>
            <person name="Li X."/>
        </authorList>
    </citation>
    <scope>NUCLEOTIDE SEQUENCE [LARGE SCALE GENOMIC DNA]</scope>
    <source>
        <strain evidence="9 10">L9</strain>
    </source>
</reference>
<evidence type="ECO:0000313" key="9">
    <source>
        <dbReference type="EMBL" id="MUK90796.1"/>
    </source>
</evidence>
<keyword evidence="3" id="KW-1005">Bacterial flagellum biogenesis</keyword>
<keyword evidence="9" id="KW-0282">Flagellum</keyword>
<evidence type="ECO:0000256" key="4">
    <source>
        <dbReference type="ARBA" id="ARBA00023186"/>
    </source>
</evidence>
<protein>
    <recommendedName>
        <fullName evidence="7">Flagellar protein FliT</fullName>
    </recommendedName>
</protein>
<evidence type="ECO:0000256" key="1">
    <source>
        <dbReference type="ARBA" id="ARBA00004514"/>
    </source>
</evidence>
<evidence type="ECO:0000256" key="3">
    <source>
        <dbReference type="ARBA" id="ARBA00022795"/>
    </source>
</evidence>
<evidence type="ECO:0000256" key="2">
    <source>
        <dbReference type="ARBA" id="ARBA00022490"/>
    </source>
</evidence>
<keyword evidence="2" id="KW-0963">Cytoplasm</keyword>
<evidence type="ECO:0000256" key="7">
    <source>
        <dbReference type="ARBA" id="ARBA00093797"/>
    </source>
</evidence>
<dbReference type="AlphaFoldDB" id="A0A6N8FPD0"/>
<feature type="coiled-coil region" evidence="8">
    <location>
        <begin position="56"/>
        <end position="87"/>
    </location>
</feature>
<keyword evidence="9" id="KW-0966">Cell projection</keyword>
<comment type="caution">
    <text evidence="9">The sequence shown here is derived from an EMBL/GenBank/DDBJ whole genome shotgun (WGS) entry which is preliminary data.</text>
</comment>
<comment type="function">
    <text evidence="5">May act as an export chaperone for the filament capping protein FliD.</text>
</comment>
<dbReference type="InterPro" id="IPR008622">
    <property type="entry name" value="FliT"/>
</dbReference>
<name>A0A6N8FPD0_9BACI</name>
<dbReference type="EMBL" id="WOCA01000033">
    <property type="protein sequence ID" value="MUK90796.1"/>
    <property type="molecule type" value="Genomic_DNA"/>
</dbReference>
<keyword evidence="8" id="KW-0175">Coiled coil</keyword>